<dbReference type="GO" id="GO:0003700">
    <property type="term" value="F:DNA-binding transcription factor activity"/>
    <property type="evidence" value="ECO:0007669"/>
    <property type="project" value="InterPro"/>
</dbReference>
<dbReference type="InterPro" id="IPR018060">
    <property type="entry name" value="HTH_AraC"/>
</dbReference>
<comment type="caution">
    <text evidence="2">The sequence shown here is derived from an EMBL/GenBank/DDBJ whole genome shotgun (WGS) entry which is preliminary data.</text>
</comment>
<protein>
    <recommendedName>
        <fullName evidence="1">HTH araC/xylS-type domain-containing protein</fullName>
    </recommendedName>
</protein>
<gene>
    <name evidence="2" type="ORF">CBM2613_A180021</name>
</gene>
<dbReference type="Gene3D" id="1.10.10.60">
    <property type="entry name" value="Homeodomain-like"/>
    <property type="match status" value="1"/>
</dbReference>
<accession>A0A375DYD3</accession>
<evidence type="ECO:0000313" key="2">
    <source>
        <dbReference type="EMBL" id="SOZ54800.1"/>
    </source>
</evidence>
<sequence>MPVDTFARRFKAQTGMAPYAYVIDRRVRRAQSLLRGSALPMLVGMEGMAAAQRLAL</sequence>
<reference evidence="2" key="1">
    <citation type="submission" date="2018-01" db="EMBL/GenBank/DDBJ databases">
        <authorList>
            <person name="Clerissi C."/>
        </authorList>
    </citation>
    <scope>NUCLEOTIDE SEQUENCE</scope>
    <source>
        <strain evidence="2">Cupriavidus taiwanensis STM 8556</strain>
    </source>
</reference>
<dbReference type="AlphaFoldDB" id="A0A375DYD3"/>
<feature type="domain" description="HTH araC/xylS-type" evidence="1">
    <location>
        <begin position="1"/>
        <end position="56"/>
    </location>
</feature>
<evidence type="ECO:0000259" key="1">
    <source>
        <dbReference type="PROSITE" id="PS01124"/>
    </source>
</evidence>
<dbReference type="Proteomes" id="UP000256952">
    <property type="component" value="Chromosome CBM2613_a"/>
</dbReference>
<dbReference type="PROSITE" id="PS01124">
    <property type="entry name" value="HTH_ARAC_FAMILY_2"/>
    <property type="match status" value="1"/>
</dbReference>
<dbReference type="GO" id="GO:0043565">
    <property type="term" value="F:sequence-specific DNA binding"/>
    <property type="evidence" value="ECO:0007669"/>
    <property type="project" value="InterPro"/>
</dbReference>
<organism evidence="2">
    <name type="scientific">Cupriavidus taiwanensis</name>
    <dbReference type="NCBI Taxonomy" id="164546"/>
    <lineage>
        <taxon>Bacteria</taxon>
        <taxon>Pseudomonadati</taxon>
        <taxon>Pseudomonadota</taxon>
        <taxon>Betaproteobacteria</taxon>
        <taxon>Burkholderiales</taxon>
        <taxon>Burkholderiaceae</taxon>
        <taxon>Cupriavidus</taxon>
    </lineage>
</organism>
<name>A0A375DYD3_9BURK</name>
<proteinExistence type="predicted"/>
<dbReference type="EMBL" id="OFTH01000010">
    <property type="protein sequence ID" value="SOZ54800.1"/>
    <property type="molecule type" value="Genomic_DNA"/>
</dbReference>
<dbReference type="RefSeq" id="WP_198044490.1">
    <property type="nucleotide sequence ID" value="NZ_LT992559.1"/>
</dbReference>